<accession>A0A9D1UUR2</accession>
<dbReference type="InterPro" id="IPR023393">
    <property type="entry name" value="START-like_dom_sf"/>
</dbReference>
<evidence type="ECO:0000313" key="4">
    <source>
        <dbReference type="Proteomes" id="UP000824151"/>
    </source>
</evidence>
<comment type="similarity">
    <text evidence="1">Belongs to the AHA1 family.</text>
</comment>
<name>A0A9D1UUR2_9MICC</name>
<feature type="domain" description="Activator of Hsp90 ATPase homologue 1/2-like C-terminal" evidence="2">
    <location>
        <begin position="29"/>
        <end position="138"/>
    </location>
</feature>
<dbReference type="Proteomes" id="UP000824151">
    <property type="component" value="Unassembled WGS sequence"/>
</dbReference>
<comment type="caution">
    <text evidence="3">The sequence shown here is derived from an EMBL/GenBank/DDBJ whole genome shotgun (WGS) entry which is preliminary data.</text>
</comment>
<evidence type="ECO:0000256" key="1">
    <source>
        <dbReference type="ARBA" id="ARBA00006817"/>
    </source>
</evidence>
<reference evidence="3" key="2">
    <citation type="submission" date="2021-04" db="EMBL/GenBank/DDBJ databases">
        <authorList>
            <person name="Gilroy R."/>
        </authorList>
    </citation>
    <scope>NUCLEOTIDE SEQUENCE</scope>
    <source>
        <strain evidence="3">ChiHejej3B27-3195</strain>
    </source>
</reference>
<sequence>MNDAMNAQGTLGIGAEGDFRIRFDRILPYSPEKVWLWLTVPEKLDRWLPGCRIDAVVGGHVSFDFGEEGAATGEVLQLEDARRLGHTWVWEGVPTSQVAWTLEPVEAGTHLSLIHREVLPEPAVDFAAGWHLMLEALALDLAGEPTDKAWERAEEISAIYAR</sequence>
<proteinExistence type="inferred from homology"/>
<dbReference type="Pfam" id="PF08327">
    <property type="entry name" value="AHSA1"/>
    <property type="match status" value="1"/>
</dbReference>
<protein>
    <submittedName>
        <fullName evidence="3">SRPBCC domain-containing protein</fullName>
    </submittedName>
</protein>
<dbReference type="EMBL" id="DXGD01000424">
    <property type="protein sequence ID" value="HIX00736.1"/>
    <property type="molecule type" value="Genomic_DNA"/>
</dbReference>
<dbReference type="SUPFAM" id="SSF55961">
    <property type="entry name" value="Bet v1-like"/>
    <property type="match status" value="1"/>
</dbReference>
<dbReference type="AlphaFoldDB" id="A0A9D1UUR2"/>
<evidence type="ECO:0000259" key="2">
    <source>
        <dbReference type="Pfam" id="PF08327"/>
    </source>
</evidence>
<dbReference type="Gene3D" id="3.30.530.20">
    <property type="match status" value="1"/>
</dbReference>
<reference evidence="3" key="1">
    <citation type="journal article" date="2021" name="PeerJ">
        <title>Extensive microbial diversity within the chicken gut microbiome revealed by metagenomics and culture.</title>
        <authorList>
            <person name="Gilroy R."/>
            <person name="Ravi A."/>
            <person name="Getino M."/>
            <person name="Pursley I."/>
            <person name="Horton D.L."/>
            <person name="Alikhan N.F."/>
            <person name="Baker D."/>
            <person name="Gharbi K."/>
            <person name="Hall N."/>
            <person name="Watson M."/>
            <person name="Adriaenssens E.M."/>
            <person name="Foster-Nyarko E."/>
            <person name="Jarju S."/>
            <person name="Secka A."/>
            <person name="Antonio M."/>
            <person name="Oren A."/>
            <person name="Chaudhuri R.R."/>
            <person name="La Ragione R."/>
            <person name="Hildebrand F."/>
            <person name="Pallen M.J."/>
        </authorList>
    </citation>
    <scope>NUCLEOTIDE SEQUENCE</scope>
    <source>
        <strain evidence="3">ChiHejej3B27-3195</strain>
    </source>
</reference>
<gene>
    <name evidence="3" type="ORF">H9871_11425</name>
</gene>
<dbReference type="InterPro" id="IPR013538">
    <property type="entry name" value="ASHA1/2-like_C"/>
</dbReference>
<organism evidence="3 4">
    <name type="scientific">Candidatus Nesterenkonia stercoripullorum</name>
    <dbReference type="NCBI Taxonomy" id="2838701"/>
    <lineage>
        <taxon>Bacteria</taxon>
        <taxon>Bacillati</taxon>
        <taxon>Actinomycetota</taxon>
        <taxon>Actinomycetes</taxon>
        <taxon>Micrococcales</taxon>
        <taxon>Micrococcaceae</taxon>
        <taxon>Nesterenkonia</taxon>
    </lineage>
</organism>
<evidence type="ECO:0000313" key="3">
    <source>
        <dbReference type="EMBL" id="HIX00736.1"/>
    </source>
</evidence>